<keyword evidence="1" id="KW-1133">Transmembrane helix</keyword>
<dbReference type="GO" id="GO:0005886">
    <property type="term" value="C:plasma membrane"/>
    <property type="evidence" value="ECO:0007669"/>
    <property type="project" value="UniProtKB-SubCell"/>
</dbReference>
<feature type="transmembrane region" description="Helical" evidence="1">
    <location>
        <begin position="24"/>
        <end position="45"/>
    </location>
</feature>
<dbReference type="EMBL" id="JAFGIX010000023">
    <property type="protein sequence ID" value="MBN1572461.1"/>
    <property type="molecule type" value="Genomic_DNA"/>
</dbReference>
<feature type="transmembrane region" description="Helical" evidence="1">
    <location>
        <begin position="138"/>
        <end position="162"/>
    </location>
</feature>
<dbReference type="Proteomes" id="UP000809273">
    <property type="component" value="Unassembled WGS sequence"/>
</dbReference>
<dbReference type="Pfam" id="PF12679">
    <property type="entry name" value="ABC2_membrane_2"/>
    <property type="match status" value="1"/>
</dbReference>
<feature type="transmembrane region" description="Helical" evidence="1">
    <location>
        <begin position="230"/>
        <end position="253"/>
    </location>
</feature>
<dbReference type="PANTHER" id="PTHR43471">
    <property type="entry name" value="ABC TRANSPORTER PERMEASE"/>
    <property type="match status" value="1"/>
</dbReference>
<proteinExistence type="predicted"/>
<keyword evidence="1" id="KW-0812">Transmembrane</keyword>
<evidence type="ECO:0000313" key="2">
    <source>
        <dbReference type="EMBL" id="MBN1572461.1"/>
    </source>
</evidence>
<feature type="transmembrane region" description="Helical" evidence="1">
    <location>
        <begin position="57"/>
        <end position="79"/>
    </location>
</feature>
<reference evidence="2" key="2">
    <citation type="submission" date="2021-01" db="EMBL/GenBank/DDBJ databases">
        <authorList>
            <person name="Hahn C.R."/>
            <person name="Youssef N.H."/>
            <person name="Elshahed M."/>
        </authorList>
    </citation>
    <scope>NUCLEOTIDE SEQUENCE</scope>
    <source>
        <strain evidence="2">Zod_Metabat.24</strain>
    </source>
</reference>
<comment type="caution">
    <text evidence="2">The sequence shown here is derived from an EMBL/GenBank/DDBJ whole genome shotgun (WGS) entry which is preliminary data.</text>
</comment>
<keyword evidence="1" id="KW-0472">Membrane</keyword>
<dbReference type="GO" id="GO:0140359">
    <property type="term" value="F:ABC-type transporter activity"/>
    <property type="evidence" value="ECO:0007669"/>
    <property type="project" value="InterPro"/>
</dbReference>
<evidence type="ECO:0000313" key="3">
    <source>
        <dbReference type="Proteomes" id="UP000809273"/>
    </source>
</evidence>
<organism evidence="2 3">
    <name type="scientific">Candidatus Zymogenus saltonus</name>
    <dbReference type="NCBI Taxonomy" id="2844893"/>
    <lineage>
        <taxon>Bacteria</taxon>
        <taxon>Deltaproteobacteria</taxon>
        <taxon>Candidatus Zymogenia</taxon>
        <taxon>Candidatus Zymogeniales</taxon>
        <taxon>Candidatus Zymogenaceae</taxon>
        <taxon>Candidatus Zymogenus</taxon>
    </lineage>
</organism>
<protein>
    <submittedName>
        <fullName evidence="2">ABC transporter permease</fullName>
    </submittedName>
</protein>
<gene>
    <name evidence="2" type="ORF">JW984_04610</name>
</gene>
<feature type="transmembrane region" description="Helical" evidence="1">
    <location>
        <begin position="105"/>
        <end position="131"/>
    </location>
</feature>
<evidence type="ECO:0000256" key="1">
    <source>
        <dbReference type="SAM" id="Phobius"/>
    </source>
</evidence>
<dbReference type="AlphaFoldDB" id="A0A9D8PKA2"/>
<accession>A0A9D8PKA2</accession>
<sequence length="259" mass="29145">MTSFVKKVWVITVNTFREAVRDRILYSIVFFALLILALSTVMDIITIGQKSKIIKDVGLASISIFGTLIAIFVGIGLVYKELDKRTIYTIVAKPVTRFQFLLGKYFGLVLTIFVEVLAMGLIFVLIAFLATGSLDIRLFVAIGLTFLELMVVCGVAIFFSSFSTPILSGMFTLGVYVIGHTTRDLYEFSANFRGTFLEVFFKTLYYVFPNLDNFNVRPQVVHGLPIGPEYFLFSISYGVLYIAVLLILSSIIFTKRDFK</sequence>
<dbReference type="PANTHER" id="PTHR43471:SF10">
    <property type="entry name" value="SLL1107 PROTEIN"/>
    <property type="match status" value="1"/>
</dbReference>
<reference evidence="2" key="1">
    <citation type="journal article" date="2021" name="Environ. Microbiol.">
        <title>Genomic characterization of three novel Desulfobacterota classes expand the metabolic and phylogenetic diversity of the phylum.</title>
        <authorList>
            <person name="Murphy C.L."/>
            <person name="Biggerstaff J."/>
            <person name="Eichhorn A."/>
            <person name="Ewing E."/>
            <person name="Shahan R."/>
            <person name="Soriano D."/>
            <person name="Stewart S."/>
            <person name="VanMol K."/>
            <person name="Walker R."/>
            <person name="Walters P."/>
            <person name="Elshahed M.S."/>
            <person name="Youssef N.H."/>
        </authorList>
    </citation>
    <scope>NUCLEOTIDE SEQUENCE</scope>
    <source>
        <strain evidence="2">Zod_Metabat.24</strain>
    </source>
</reference>
<name>A0A9D8PKA2_9DELT</name>